<dbReference type="InterPro" id="IPR029064">
    <property type="entry name" value="Ribosomal_eL30-like_sf"/>
</dbReference>
<dbReference type="GO" id="GO:0004519">
    <property type="term" value="F:endonuclease activity"/>
    <property type="evidence" value="ECO:0007669"/>
    <property type="project" value="UniProtKB-UniRule"/>
</dbReference>
<sequence>MQILKVDRRNNHFEVVPDTFEDLWHLERIIEKGDHVSGSAERKIKAEEEGEKAYRQIIFVELEVEKAVFHEASGQLRIQGIVTFAKPQELVPLKAHHTLEAETGKKISVTKKKLRSFDIERLERAKNATGREKALLIVMDDEEAELAFLRDIGLESKARIISGREGKRFKSAEKQKSNPFFEEIYSKILDLAVKKAVVAGPGFEKQNFEKFVKEKKDKIEFVFESTNSVGITGLNELIKSGKIDKVIEGFHLAEEAKAVERVLSSISNGLAALGEKEVAQAVESSAASEIVALETTLTSGNGKVQELLDRAEQYGTKIHFIANKSDPGRQLEGIGGIAAVLRYRKKWD</sequence>
<dbReference type="SUPFAM" id="SSF55315">
    <property type="entry name" value="L30e-like"/>
    <property type="match status" value="1"/>
</dbReference>
<dbReference type="InterPro" id="IPR038069">
    <property type="entry name" value="Pelota/DOM34_N"/>
</dbReference>
<dbReference type="SUPFAM" id="SSF159065">
    <property type="entry name" value="Dom34/Pelota N-terminal domain-like"/>
    <property type="match status" value="1"/>
</dbReference>
<evidence type="ECO:0000256" key="9">
    <source>
        <dbReference type="HAMAP-Rule" id="MF_01853"/>
    </source>
</evidence>
<dbReference type="Pfam" id="PF03464">
    <property type="entry name" value="eRF1_2"/>
    <property type="match status" value="1"/>
</dbReference>
<keyword evidence="6 9" id="KW-0479">Metal-binding</keyword>
<feature type="domain" description="eRF1/Pelota-like N-terminal" evidence="10">
    <location>
        <begin position="1"/>
        <end position="127"/>
    </location>
</feature>
<dbReference type="EC" id="3.1.-.-" evidence="9"/>
<dbReference type="InterPro" id="IPR023521">
    <property type="entry name" value="Pelota_arc"/>
</dbReference>
<dbReference type="Gene3D" id="3.30.420.60">
    <property type="entry name" value="eRF1 domain 2"/>
    <property type="match status" value="1"/>
</dbReference>
<evidence type="ECO:0000256" key="7">
    <source>
        <dbReference type="ARBA" id="ARBA00022759"/>
    </source>
</evidence>
<dbReference type="GO" id="GO:0071025">
    <property type="term" value="P:RNA surveillance"/>
    <property type="evidence" value="ECO:0007669"/>
    <property type="project" value="InterPro"/>
</dbReference>
<dbReference type="GO" id="GO:0005737">
    <property type="term" value="C:cytoplasm"/>
    <property type="evidence" value="ECO:0007669"/>
    <property type="project" value="UniProtKB-SubCell"/>
</dbReference>
<dbReference type="InterPro" id="IPR058547">
    <property type="entry name" value="Pelota_N"/>
</dbReference>
<comment type="similarity">
    <text evidence="3 9">Belongs to the eukaryotic release factor 1 family. Pelota subfamily.</text>
</comment>
<dbReference type="GO" id="GO:0070651">
    <property type="term" value="P:nonfunctional rRNA decay"/>
    <property type="evidence" value="ECO:0007669"/>
    <property type="project" value="TreeGrafter"/>
</dbReference>
<accession>A0A7J4IWS2</accession>
<evidence type="ECO:0000313" key="12">
    <source>
        <dbReference type="Proteomes" id="UP000565078"/>
    </source>
</evidence>
<keyword evidence="8 9" id="KW-0378">Hydrolase</keyword>
<evidence type="ECO:0000256" key="2">
    <source>
        <dbReference type="ARBA" id="ARBA00004496"/>
    </source>
</evidence>
<comment type="function">
    <text evidence="9">May function in recognizing stalled ribosomes, interact with stem-loop structures in stalled mRNA molecules, and effect endonucleolytic cleavage of the mRNA. May play a role in the release non-functional ribosomes and degradation of damaged mRNAs. Has endoribonuclease activity.</text>
</comment>
<dbReference type="Pfam" id="PF26356">
    <property type="entry name" value="Pelota_N"/>
    <property type="match status" value="1"/>
</dbReference>
<dbReference type="InterPro" id="IPR005141">
    <property type="entry name" value="eRF1_2"/>
</dbReference>
<organism evidence="11 12">
    <name type="scientific">Candidatus Iainarchaeum sp</name>
    <dbReference type="NCBI Taxonomy" id="3101447"/>
    <lineage>
        <taxon>Archaea</taxon>
        <taxon>Candidatus Iainarchaeota</taxon>
        <taxon>Candidatus Iainarchaeia</taxon>
        <taxon>Candidatus Iainarchaeales</taxon>
        <taxon>Candidatus Iainarchaeaceae</taxon>
        <taxon>Candidatus Iainarchaeum</taxon>
    </lineage>
</organism>
<dbReference type="InterPro" id="IPR005140">
    <property type="entry name" value="eRF1_Pelota-like_N"/>
</dbReference>
<dbReference type="Gene3D" id="3.30.1330.30">
    <property type="match status" value="1"/>
</dbReference>
<dbReference type="SMART" id="SM01194">
    <property type="entry name" value="eRF1_1"/>
    <property type="match status" value="1"/>
</dbReference>
<dbReference type="PANTHER" id="PTHR10853">
    <property type="entry name" value="PELOTA"/>
    <property type="match status" value="1"/>
</dbReference>
<dbReference type="InterPro" id="IPR004405">
    <property type="entry name" value="TF_pelota"/>
</dbReference>
<comment type="subunit">
    <text evidence="9">Monomer.</text>
</comment>
<dbReference type="GO" id="GO:0070966">
    <property type="term" value="P:nuclear-transcribed mRNA catabolic process, no-go decay"/>
    <property type="evidence" value="ECO:0007669"/>
    <property type="project" value="InterPro"/>
</dbReference>
<dbReference type="NCBIfam" id="TIGR00111">
    <property type="entry name" value="pelota"/>
    <property type="match status" value="1"/>
</dbReference>
<keyword evidence="7 9" id="KW-0255">Endonuclease</keyword>
<dbReference type="GO" id="GO:0046872">
    <property type="term" value="F:metal ion binding"/>
    <property type="evidence" value="ECO:0007669"/>
    <property type="project" value="UniProtKB-UniRule"/>
</dbReference>
<evidence type="ECO:0000256" key="6">
    <source>
        <dbReference type="ARBA" id="ARBA00022723"/>
    </source>
</evidence>
<name>A0A7J4IWS2_9ARCH</name>
<protein>
    <recommendedName>
        <fullName evidence="9">Protein pelota homolog</fullName>
        <ecNumber evidence="9">3.1.-.-</ecNumber>
    </recommendedName>
</protein>
<evidence type="ECO:0000313" key="11">
    <source>
        <dbReference type="EMBL" id="HIH09310.1"/>
    </source>
</evidence>
<dbReference type="EMBL" id="DUGC01000030">
    <property type="protein sequence ID" value="HIH09310.1"/>
    <property type="molecule type" value="Genomic_DNA"/>
</dbReference>
<dbReference type="GO" id="GO:0016787">
    <property type="term" value="F:hydrolase activity"/>
    <property type="evidence" value="ECO:0007669"/>
    <property type="project" value="UniProtKB-KW"/>
</dbReference>
<evidence type="ECO:0000256" key="4">
    <source>
        <dbReference type="ARBA" id="ARBA00022490"/>
    </source>
</evidence>
<reference evidence="12" key="1">
    <citation type="journal article" date="2020" name="bioRxiv">
        <title>A rank-normalized archaeal taxonomy based on genome phylogeny resolves widespread incomplete and uneven classifications.</title>
        <authorList>
            <person name="Rinke C."/>
            <person name="Chuvochina M."/>
            <person name="Mussig A.J."/>
            <person name="Chaumeil P.-A."/>
            <person name="Waite D.W."/>
            <person name="Whitman W.B."/>
            <person name="Parks D.H."/>
            <person name="Hugenholtz P."/>
        </authorList>
    </citation>
    <scope>NUCLEOTIDE SEQUENCE [LARGE SCALE GENOMIC DNA]</scope>
</reference>
<dbReference type="GO" id="GO:0070481">
    <property type="term" value="P:nuclear-transcribed mRNA catabolic process, non-stop decay"/>
    <property type="evidence" value="ECO:0007669"/>
    <property type="project" value="InterPro"/>
</dbReference>
<comment type="subcellular location">
    <subcellularLocation>
        <location evidence="2 9">Cytoplasm</location>
    </subcellularLocation>
</comment>
<evidence type="ECO:0000256" key="1">
    <source>
        <dbReference type="ARBA" id="ARBA00001968"/>
    </source>
</evidence>
<gene>
    <name evidence="9" type="primary">pelA</name>
    <name evidence="11" type="ORF">HA254_01430</name>
</gene>
<dbReference type="SUPFAM" id="SSF53137">
    <property type="entry name" value="Translational machinery components"/>
    <property type="match status" value="1"/>
</dbReference>
<dbReference type="GO" id="GO:0032790">
    <property type="term" value="P:ribosome disassembly"/>
    <property type="evidence" value="ECO:0007669"/>
    <property type="project" value="TreeGrafter"/>
</dbReference>
<dbReference type="Pfam" id="PF03465">
    <property type="entry name" value="eRF1_3"/>
    <property type="match status" value="1"/>
</dbReference>
<evidence type="ECO:0000259" key="10">
    <source>
        <dbReference type="SMART" id="SM01194"/>
    </source>
</evidence>
<evidence type="ECO:0000256" key="3">
    <source>
        <dbReference type="ARBA" id="ARBA00009504"/>
    </source>
</evidence>
<keyword evidence="4 9" id="KW-0963">Cytoplasm</keyword>
<evidence type="ECO:0000256" key="5">
    <source>
        <dbReference type="ARBA" id="ARBA00022722"/>
    </source>
</evidence>
<dbReference type="InterPro" id="IPR042226">
    <property type="entry name" value="eFR1_2_sf"/>
</dbReference>
<proteinExistence type="inferred from homology"/>
<dbReference type="PANTHER" id="PTHR10853:SF0">
    <property type="entry name" value="PROTEIN PELOTA HOMOLOG"/>
    <property type="match status" value="1"/>
</dbReference>
<comment type="cofactor">
    <cofactor evidence="1 9">
        <name>a divalent metal cation</name>
        <dbReference type="ChEBI" id="CHEBI:60240"/>
    </cofactor>
</comment>
<comment type="caution">
    <text evidence="11">The sequence shown here is derived from an EMBL/GenBank/DDBJ whole genome shotgun (WGS) entry which is preliminary data.</text>
</comment>
<comment type="domain">
    <text evidence="9">The N-terminal domain has the RNA-binding Sm fold. It harbors the endoribonuclease activity.</text>
</comment>
<evidence type="ECO:0000256" key="8">
    <source>
        <dbReference type="ARBA" id="ARBA00022801"/>
    </source>
</evidence>
<dbReference type="InterPro" id="IPR005142">
    <property type="entry name" value="eRF1_3"/>
</dbReference>
<dbReference type="Gene3D" id="2.30.30.870">
    <property type="entry name" value="Pelota, domain A"/>
    <property type="match status" value="1"/>
</dbReference>
<dbReference type="AlphaFoldDB" id="A0A7J4IWS2"/>
<dbReference type="HAMAP" id="MF_01853">
    <property type="entry name" value="PelO"/>
    <property type="match status" value="1"/>
</dbReference>
<keyword evidence="5 9" id="KW-0540">Nuclease</keyword>
<dbReference type="Proteomes" id="UP000565078">
    <property type="component" value="Unassembled WGS sequence"/>
</dbReference>